<accession>A0ABX6DJG3</accession>
<dbReference type="Proteomes" id="UP000373269">
    <property type="component" value="Chromosome"/>
</dbReference>
<organism evidence="1 2">
    <name type="scientific">Lysinibacillus pakistanensis</name>
    <dbReference type="NCBI Taxonomy" id="759811"/>
    <lineage>
        <taxon>Bacteria</taxon>
        <taxon>Bacillati</taxon>
        <taxon>Bacillota</taxon>
        <taxon>Bacilli</taxon>
        <taxon>Bacillales</taxon>
        <taxon>Bacillaceae</taxon>
        <taxon>Lysinibacillus</taxon>
    </lineage>
</organism>
<protein>
    <submittedName>
        <fullName evidence="1">Uncharacterized protein</fullName>
    </submittedName>
</protein>
<dbReference type="RefSeq" id="WP_369594091.1">
    <property type="nucleotide sequence ID" value="NZ_CP045835.1"/>
</dbReference>
<evidence type="ECO:0000313" key="2">
    <source>
        <dbReference type="Proteomes" id="UP000373269"/>
    </source>
</evidence>
<gene>
    <name evidence="1" type="ORF">GDS87_23170</name>
</gene>
<name>A0ABX6DJG3_9BACI</name>
<proteinExistence type="predicted"/>
<dbReference type="EMBL" id="CP045835">
    <property type="protein sequence ID" value="QGG53590.1"/>
    <property type="molecule type" value="Genomic_DNA"/>
</dbReference>
<evidence type="ECO:0000313" key="1">
    <source>
        <dbReference type="EMBL" id="QGG53590.1"/>
    </source>
</evidence>
<keyword evidence="2" id="KW-1185">Reference proteome</keyword>
<sequence>MEKILTMIQVHHIKFLYEEKMQEYGPVAEKGTIHLQELRPIVENRY</sequence>
<reference evidence="1 2" key="1">
    <citation type="submission" date="2019-11" db="EMBL/GenBank/DDBJ databases">
        <title>Whole Genome Sequencing and Comparative Genomic Analyses of Lysinibacillus pakistanensis LZH-9, a Halotolerant Strain with Excellent COD Removal Capability.</title>
        <authorList>
            <person name="Zhou H."/>
        </authorList>
    </citation>
    <scope>NUCLEOTIDE SEQUENCE [LARGE SCALE GENOMIC DNA]</scope>
    <source>
        <strain evidence="1 2">LZH-9</strain>
    </source>
</reference>